<sequence>MIKRVNYEDIVDKDNIVYIDVRSPKEYNEDTIPGAINIPILDNKEREEIGYTYKHISKDKAKRMGLEYASKKLVNFYDQIKEIINTNKNVVLFCYRGGMRSSSIAKILDIMNLPIYIIDGGYKEYRNFVINNLEKYGHKFKFIVLHGYTGVGKTKALVNLKNNNHAVLDLEKLAQNSGSVFGNIFYSNPSHGQKKFESLLLNKFMNFKDEYIFVESESKRIGNSVMPDFLYENIQNGYHILLSTNISNRVDTIAYDYLSNKSDDSEQVISAIKKLKKKLGNDKIRNLEEEFRKNNYRYVIKELMIDYYDPLYEYSINKVSEYDIKIYYNEENELLKKLISFKEMIKER</sequence>
<dbReference type="InterPro" id="IPR027417">
    <property type="entry name" value="P-loop_NTPase"/>
</dbReference>
<name>A0A942ZA65_9FIRM</name>
<keyword evidence="1" id="KW-0711">Selenium</keyword>
<accession>A0A942ZA65</accession>
<protein>
    <submittedName>
        <fullName evidence="3">tRNA 2-selenouridine(34) synthase MnmH</fullName>
        <ecNumber evidence="3">2.5.1.-</ecNumber>
    </submittedName>
</protein>
<keyword evidence="4" id="KW-1185">Reference proteome</keyword>
<evidence type="ECO:0000256" key="1">
    <source>
        <dbReference type="ARBA" id="ARBA00023266"/>
    </source>
</evidence>
<dbReference type="InterPro" id="IPR036873">
    <property type="entry name" value="Rhodanese-like_dom_sf"/>
</dbReference>
<dbReference type="PANTHER" id="PTHR30401:SF0">
    <property type="entry name" value="TRNA 2-SELENOURIDINE SYNTHASE"/>
    <property type="match status" value="1"/>
</dbReference>
<evidence type="ECO:0000259" key="2">
    <source>
        <dbReference type="PROSITE" id="PS50206"/>
    </source>
</evidence>
<dbReference type="NCBIfam" id="NF008750">
    <property type="entry name" value="PRK11784.1-2"/>
    <property type="match status" value="1"/>
</dbReference>
<dbReference type="InterPro" id="IPR001763">
    <property type="entry name" value="Rhodanese-like_dom"/>
</dbReference>
<dbReference type="GO" id="GO:0002098">
    <property type="term" value="P:tRNA wobble uridine modification"/>
    <property type="evidence" value="ECO:0007669"/>
    <property type="project" value="InterPro"/>
</dbReference>
<dbReference type="Pfam" id="PF26341">
    <property type="entry name" value="AAA_SelU"/>
    <property type="match status" value="1"/>
</dbReference>
<gene>
    <name evidence="3" type="primary">mnmH</name>
    <name evidence="3" type="ORF">GOQ27_15620</name>
</gene>
<dbReference type="AlphaFoldDB" id="A0A942ZA65"/>
<dbReference type="PANTHER" id="PTHR30401">
    <property type="entry name" value="TRNA 2-SELENOURIDINE SYNTHASE"/>
    <property type="match status" value="1"/>
</dbReference>
<dbReference type="PROSITE" id="PS50206">
    <property type="entry name" value="RHODANESE_3"/>
    <property type="match status" value="1"/>
</dbReference>
<dbReference type="InterPro" id="IPR058840">
    <property type="entry name" value="AAA_SelU"/>
</dbReference>
<proteinExistence type="predicted"/>
<dbReference type="SUPFAM" id="SSF52821">
    <property type="entry name" value="Rhodanese/Cell cycle control phosphatase"/>
    <property type="match status" value="1"/>
</dbReference>
<dbReference type="EMBL" id="WSFT01000053">
    <property type="protein sequence ID" value="MBS4539904.1"/>
    <property type="molecule type" value="Genomic_DNA"/>
</dbReference>
<evidence type="ECO:0000313" key="4">
    <source>
        <dbReference type="Proteomes" id="UP000724672"/>
    </source>
</evidence>
<comment type="caution">
    <text evidence="3">The sequence shown here is derived from an EMBL/GenBank/DDBJ whole genome shotgun (WGS) entry which is preliminary data.</text>
</comment>
<organism evidence="3 4">
    <name type="scientific">Anaeromonas frigoriresistens</name>
    <dbReference type="NCBI Taxonomy" id="2683708"/>
    <lineage>
        <taxon>Bacteria</taxon>
        <taxon>Bacillati</taxon>
        <taxon>Bacillota</taxon>
        <taxon>Tissierellia</taxon>
        <taxon>Tissierellales</taxon>
        <taxon>Thermohalobacteraceae</taxon>
        <taxon>Anaeromonas</taxon>
    </lineage>
</organism>
<reference evidence="3" key="1">
    <citation type="submission" date="2019-12" db="EMBL/GenBank/DDBJ databases">
        <title>Clostridiaceae gen. nov. sp. nov., isolated from sediment in Xinjiang, China.</title>
        <authorList>
            <person name="Zhang R."/>
        </authorList>
    </citation>
    <scope>NUCLEOTIDE SEQUENCE</scope>
    <source>
        <strain evidence="3">D2Q-11</strain>
    </source>
</reference>
<dbReference type="SUPFAM" id="SSF52540">
    <property type="entry name" value="P-loop containing nucleoside triphosphate hydrolases"/>
    <property type="match status" value="1"/>
</dbReference>
<dbReference type="InterPro" id="IPR017582">
    <property type="entry name" value="SelU"/>
</dbReference>
<keyword evidence="3" id="KW-0808">Transferase</keyword>
<dbReference type="SMART" id="SM00450">
    <property type="entry name" value="RHOD"/>
    <property type="match status" value="1"/>
</dbReference>
<dbReference type="RefSeq" id="WP_203367811.1">
    <property type="nucleotide sequence ID" value="NZ_WSFT01000053.1"/>
</dbReference>
<evidence type="ECO:0000313" key="3">
    <source>
        <dbReference type="EMBL" id="MBS4539904.1"/>
    </source>
</evidence>
<dbReference type="Proteomes" id="UP000724672">
    <property type="component" value="Unassembled WGS sequence"/>
</dbReference>
<dbReference type="EC" id="2.5.1.-" evidence="3"/>
<feature type="domain" description="Rhodanese" evidence="2">
    <location>
        <begin position="12"/>
        <end position="134"/>
    </location>
</feature>
<dbReference type="GO" id="GO:0043828">
    <property type="term" value="F:tRNA 2-selenouridine synthase activity"/>
    <property type="evidence" value="ECO:0007669"/>
    <property type="project" value="InterPro"/>
</dbReference>
<dbReference type="Pfam" id="PF00581">
    <property type="entry name" value="Rhodanese"/>
    <property type="match status" value="1"/>
</dbReference>
<dbReference type="Gene3D" id="3.40.250.10">
    <property type="entry name" value="Rhodanese-like domain"/>
    <property type="match status" value="1"/>
</dbReference>
<dbReference type="NCBIfam" id="TIGR03167">
    <property type="entry name" value="tRNA_sel_U_synt"/>
    <property type="match status" value="1"/>
</dbReference>